<proteinExistence type="predicted"/>
<organism evidence="5 6">
    <name type="scientific">Streptomyces boncukensis</name>
    <dbReference type="NCBI Taxonomy" id="2711219"/>
    <lineage>
        <taxon>Bacteria</taxon>
        <taxon>Bacillati</taxon>
        <taxon>Actinomycetota</taxon>
        <taxon>Actinomycetes</taxon>
        <taxon>Kitasatosporales</taxon>
        <taxon>Streptomycetaceae</taxon>
        <taxon>Streptomyces</taxon>
    </lineage>
</organism>
<comment type="cofactor">
    <cofactor evidence="1">
        <name>FAD</name>
        <dbReference type="ChEBI" id="CHEBI:57692"/>
    </cofactor>
</comment>
<keyword evidence="6" id="KW-1185">Reference proteome</keyword>
<dbReference type="GO" id="GO:0016709">
    <property type="term" value="F:oxidoreductase activity, acting on paired donors, with incorporation or reduction of molecular oxygen, NAD(P)H as one donor, and incorporation of one atom of oxygen"/>
    <property type="evidence" value="ECO:0007669"/>
    <property type="project" value="UniProtKB-ARBA"/>
</dbReference>
<dbReference type="PANTHER" id="PTHR43004:SF19">
    <property type="entry name" value="BINDING MONOOXYGENASE, PUTATIVE (JCVI)-RELATED"/>
    <property type="match status" value="1"/>
</dbReference>
<dbReference type="GO" id="GO:0071949">
    <property type="term" value="F:FAD binding"/>
    <property type="evidence" value="ECO:0007669"/>
    <property type="project" value="InterPro"/>
</dbReference>
<feature type="domain" description="FAD-binding" evidence="4">
    <location>
        <begin position="3"/>
        <end position="332"/>
    </location>
</feature>
<dbReference type="Pfam" id="PF21274">
    <property type="entry name" value="Rng_hyd_C"/>
    <property type="match status" value="1"/>
</dbReference>
<dbReference type="Proteomes" id="UP000477722">
    <property type="component" value="Unassembled WGS sequence"/>
</dbReference>
<dbReference type="AlphaFoldDB" id="A0A6G4WZ04"/>
<evidence type="ECO:0000256" key="3">
    <source>
        <dbReference type="ARBA" id="ARBA00022827"/>
    </source>
</evidence>
<dbReference type="PANTHER" id="PTHR43004">
    <property type="entry name" value="TRK SYSTEM POTASSIUM UPTAKE PROTEIN"/>
    <property type="match status" value="1"/>
</dbReference>
<keyword evidence="5" id="KW-0560">Oxidoreductase</keyword>
<dbReference type="Pfam" id="PF01494">
    <property type="entry name" value="FAD_binding_3"/>
    <property type="match status" value="1"/>
</dbReference>
<keyword evidence="2" id="KW-0285">Flavoprotein</keyword>
<evidence type="ECO:0000259" key="4">
    <source>
        <dbReference type="Pfam" id="PF01494"/>
    </source>
</evidence>
<evidence type="ECO:0000256" key="1">
    <source>
        <dbReference type="ARBA" id="ARBA00001974"/>
    </source>
</evidence>
<keyword evidence="5" id="KW-0503">Monooxygenase</keyword>
<dbReference type="InterPro" id="IPR050641">
    <property type="entry name" value="RIFMO-like"/>
</dbReference>
<comment type="caution">
    <text evidence="5">The sequence shown here is derived from an EMBL/GenBank/DDBJ whole genome shotgun (WGS) entry which is preliminary data.</text>
</comment>
<reference evidence="5 6" key="1">
    <citation type="submission" date="2020-02" db="EMBL/GenBank/DDBJ databases">
        <title>Whole-genome analyses of novel actinobacteria.</title>
        <authorList>
            <person name="Sahin N."/>
            <person name="Tatar D."/>
        </authorList>
    </citation>
    <scope>NUCLEOTIDE SEQUENCE [LARGE SCALE GENOMIC DNA]</scope>
    <source>
        <strain evidence="5 6">SB3404</strain>
    </source>
</reference>
<dbReference type="Gene3D" id="3.40.30.120">
    <property type="match status" value="1"/>
</dbReference>
<keyword evidence="3" id="KW-0274">FAD</keyword>
<dbReference type="InterPro" id="IPR036188">
    <property type="entry name" value="FAD/NAD-bd_sf"/>
</dbReference>
<accession>A0A6G4WZ04</accession>
<sequence>MDADVVISGAGPTGLMLAGELRLAGVEVLVVEQLPEPTGQSRSLGINPRAVELWEQRGLLERFGEQRFVPKGHYGALPVSLDFAGLDTPFGALLTPQRRTEEFLAEWATDLGTKILRGHELVAVREDEHEVEVDVVTAQGGRRTLRARYLAGCDGAHSTVRRLSGIGFPGTESTVDAVMADVTGVDLRMQLFQRGPQGLWAVFPVDRGAFRVVVYDYGRPPLRNPRPPSFEDVCEVAHRVGGLDLSGGTPHWLSRHGNTTRLADRLRQGRVLLVGDAAHVAPPAGGLALTTGLGDAVNLGWKLAAEVHGWAPEQLLDSYHSERHAVGERVMAHTRVQNLMMSGGPSAEALRTVVTDLLGSAEANLGLSAEVAGTGFRYPVGGGEHALLGRRLPPCGLSTGQGATDTLKLLRPARGVLIDLVGEPALRSAAAGWADRVETVTAGYDTAQDGAGLSRISAVLVRPDGHVVWLLPEGGAEDIEGLDAALRTWFGAAGPGSDSPS</sequence>
<dbReference type="Gene3D" id="3.30.70.2450">
    <property type="match status" value="1"/>
</dbReference>
<dbReference type="SUPFAM" id="SSF51905">
    <property type="entry name" value="FAD/NAD(P)-binding domain"/>
    <property type="match status" value="1"/>
</dbReference>
<gene>
    <name evidence="5" type="ORF">G5C65_18730</name>
</gene>
<evidence type="ECO:0000313" key="6">
    <source>
        <dbReference type="Proteomes" id="UP000477722"/>
    </source>
</evidence>
<dbReference type="PRINTS" id="PR00420">
    <property type="entry name" value="RNGMNOXGNASE"/>
</dbReference>
<dbReference type="EMBL" id="JAAKZZ010000187">
    <property type="protein sequence ID" value="NGO70348.1"/>
    <property type="molecule type" value="Genomic_DNA"/>
</dbReference>
<dbReference type="InterPro" id="IPR002938">
    <property type="entry name" value="FAD-bd"/>
</dbReference>
<protein>
    <submittedName>
        <fullName evidence="5">Monooxygenase</fullName>
    </submittedName>
</protein>
<dbReference type="RefSeq" id="WP_165300017.1">
    <property type="nucleotide sequence ID" value="NZ_JAAKZZ010000187.1"/>
</dbReference>
<evidence type="ECO:0000256" key="2">
    <source>
        <dbReference type="ARBA" id="ARBA00022630"/>
    </source>
</evidence>
<evidence type="ECO:0000313" key="5">
    <source>
        <dbReference type="EMBL" id="NGO70348.1"/>
    </source>
</evidence>
<name>A0A6G4WZ04_9ACTN</name>
<dbReference type="Gene3D" id="3.50.50.60">
    <property type="entry name" value="FAD/NAD(P)-binding domain"/>
    <property type="match status" value="1"/>
</dbReference>